<evidence type="ECO:0000313" key="2">
    <source>
        <dbReference type="EMBL" id="MEX3746046.1"/>
    </source>
</evidence>
<keyword evidence="3" id="KW-1185">Reference proteome</keyword>
<dbReference type="EMBL" id="JBFRHK010000006">
    <property type="protein sequence ID" value="MEX3745746.1"/>
    <property type="molecule type" value="Genomic_DNA"/>
</dbReference>
<proteinExistence type="predicted"/>
<dbReference type="EMBL" id="JBFRHK010000007">
    <property type="protein sequence ID" value="MEX3746046.1"/>
    <property type="molecule type" value="Genomic_DNA"/>
</dbReference>
<accession>A0ABV3VZ05</accession>
<evidence type="ECO:0000313" key="1">
    <source>
        <dbReference type="EMBL" id="MEX3745746.1"/>
    </source>
</evidence>
<dbReference type="RefSeq" id="WP_368636623.1">
    <property type="nucleotide sequence ID" value="NZ_JBFRHK010000006.1"/>
</dbReference>
<sequence>MTKEWYEDTVIPKEIPNFNSTNVQYITGFHYFIGYNSYYDEVSYFEVDFLVEVDRKKYMLKMKFNDVSCLDLLGFGNRYNQLMGFTINNLSNNGFESSNKYLVEDYENGIIKFYCASFEVLSLVEI</sequence>
<comment type="caution">
    <text evidence="2">The sequence shown here is derived from an EMBL/GenBank/DDBJ whole genome shotgun (WGS) entry which is preliminary data.</text>
</comment>
<organism evidence="2 3">
    <name type="scientific">Lysinibacillus xylanilyticus</name>
    <dbReference type="NCBI Taxonomy" id="582475"/>
    <lineage>
        <taxon>Bacteria</taxon>
        <taxon>Bacillati</taxon>
        <taxon>Bacillota</taxon>
        <taxon>Bacilli</taxon>
        <taxon>Bacillales</taxon>
        <taxon>Bacillaceae</taxon>
        <taxon>Lysinibacillus</taxon>
    </lineage>
</organism>
<dbReference type="Proteomes" id="UP001558534">
    <property type="component" value="Unassembled WGS sequence"/>
</dbReference>
<reference evidence="2 3" key="1">
    <citation type="submission" date="2024-07" db="EMBL/GenBank/DDBJ databases">
        <title>Characterization of a bacterium isolated from hydrolysated instant sea cucumber by whole-genome sequencing and metabolomics.</title>
        <authorList>
            <person name="Luo X."/>
            <person name="Zhang Z."/>
            <person name="Zheng Z."/>
            <person name="Zhang W."/>
            <person name="Ming T."/>
            <person name="Jiao L."/>
            <person name="Su X."/>
            <person name="Kong F."/>
            <person name="Xu J."/>
        </authorList>
    </citation>
    <scope>NUCLEOTIDE SEQUENCE [LARGE SCALE GENOMIC DNA]</scope>
    <source>
        <strain evidence="2 3">XL-2024</strain>
    </source>
</reference>
<name>A0ABV3VZ05_9BACI</name>
<protein>
    <submittedName>
        <fullName evidence="2">Uncharacterized protein</fullName>
    </submittedName>
</protein>
<evidence type="ECO:0000313" key="3">
    <source>
        <dbReference type="Proteomes" id="UP001558534"/>
    </source>
</evidence>
<gene>
    <name evidence="1" type="ORF">AB1300_11425</name>
    <name evidence="2" type="ORF">AB1300_12970</name>
</gene>